<feature type="region of interest" description="Disordered" evidence="1">
    <location>
        <begin position="139"/>
        <end position="169"/>
    </location>
</feature>
<feature type="compositionally biased region" description="Basic and acidic residues" evidence="1">
    <location>
        <begin position="695"/>
        <end position="708"/>
    </location>
</feature>
<evidence type="ECO:0000313" key="2">
    <source>
        <dbReference type="EMBL" id="EIW83781.1"/>
    </source>
</evidence>
<feature type="region of interest" description="Disordered" evidence="1">
    <location>
        <begin position="276"/>
        <end position="369"/>
    </location>
</feature>
<feature type="region of interest" description="Disordered" evidence="1">
    <location>
        <begin position="506"/>
        <end position="539"/>
    </location>
</feature>
<feature type="region of interest" description="Disordered" evidence="1">
    <location>
        <begin position="29"/>
        <end position="83"/>
    </location>
</feature>
<dbReference type="RefSeq" id="XP_007765679.1">
    <property type="nucleotide sequence ID" value="XM_007767489.1"/>
</dbReference>
<dbReference type="Proteomes" id="UP000053558">
    <property type="component" value="Unassembled WGS sequence"/>
</dbReference>
<sequence length="788" mass="82998">MPPLDNTHTTKKAREGCLSALARALFRSRGSAASGKKKGRANEEPVLPITRAHRHHESLVAPAQKKKQKQKKQDKGKDREIVVNVRTRDHLGRAEHGEAGAAASLQQEVAERLGKRKYSPPPMLTLSESILDIRAAPDTATTANTGSSGDDLSMRPIPQTLSPEQMGSDDMHAVDPGVSIDAQRPPRSPAPSTDFLELSSSIVMVSPPSMGRPRVSAPMSPMGVIERTPGPILAGLDRDERKESDPEGLPAFGFAPHISLPSGMFKVGSLDSPVDGGVGTGFGGDEDTAPAPTSGLDPTEADNAPFHPASTTAPLPIPSQPASDHTFHPIVTPPSPSPLGRNTRALNSTPTAIRPSGADLLGHKENKEKSSSLQLQKAFLHGLTQLHARRSTLDLDTRRLGIDPGSIGFGSFGSGALYPASCASKYGLADESAIVESPQAQPPSIVEIRIAEDDEGGDGDDVDFSTLPSPWSPLSLVGVQHTPQGPQGLLHLHHGSSSRASRVWAEESVPATERGSERKGLFGASGDGSVVSPPNSFNTSNGSYLSFQLRVEDPEPEPDDEVEDESVDAHTPQIGERNMADAASRSFGLGFAMYDSVVEAAVAYERSLAAMDEALETSTTDEILAAPVSLEAMATDDKDATAPTLEPATSTITIPEYYSPSAFAHSPTEASLPASSNLEAKPDASIVSPLLSGEKTPRVQDGNVRRTDAWTPKHNLANAAVYHANGQESATLNDGSSYTASEGMEGEGKAGMGELTTGVTTSKASLVRPVSEKKGGYKEGFVEVQELC</sequence>
<feature type="compositionally biased region" description="Polar residues" evidence="1">
    <location>
        <begin position="139"/>
        <end position="150"/>
    </location>
</feature>
<dbReference type="AlphaFoldDB" id="A0A5M3MYV9"/>
<evidence type="ECO:0000313" key="3">
    <source>
        <dbReference type="Proteomes" id="UP000053558"/>
    </source>
</evidence>
<organism evidence="2 3">
    <name type="scientific">Coniophora puteana (strain RWD-64-598)</name>
    <name type="common">Brown rot fungus</name>
    <dbReference type="NCBI Taxonomy" id="741705"/>
    <lineage>
        <taxon>Eukaryota</taxon>
        <taxon>Fungi</taxon>
        <taxon>Dikarya</taxon>
        <taxon>Basidiomycota</taxon>
        <taxon>Agaricomycotina</taxon>
        <taxon>Agaricomycetes</taxon>
        <taxon>Agaricomycetidae</taxon>
        <taxon>Boletales</taxon>
        <taxon>Coniophorineae</taxon>
        <taxon>Coniophoraceae</taxon>
        <taxon>Coniophora</taxon>
    </lineage>
</organism>
<comment type="caution">
    <text evidence="2">The sequence shown here is derived from an EMBL/GenBank/DDBJ whole genome shotgun (WGS) entry which is preliminary data.</text>
</comment>
<protein>
    <submittedName>
        <fullName evidence="2">Uncharacterized protein</fullName>
    </submittedName>
</protein>
<reference evidence="3" key="1">
    <citation type="journal article" date="2012" name="Science">
        <title>The Paleozoic origin of enzymatic lignin decomposition reconstructed from 31 fungal genomes.</title>
        <authorList>
            <person name="Floudas D."/>
            <person name="Binder M."/>
            <person name="Riley R."/>
            <person name="Barry K."/>
            <person name="Blanchette R.A."/>
            <person name="Henrissat B."/>
            <person name="Martinez A.T."/>
            <person name="Otillar R."/>
            <person name="Spatafora J.W."/>
            <person name="Yadav J.S."/>
            <person name="Aerts A."/>
            <person name="Benoit I."/>
            <person name="Boyd A."/>
            <person name="Carlson A."/>
            <person name="Copeland A."/>
            <person name="Coutinho P.M."/>
            <person name="de Vries R.P."/>
            <person name="Ferreira P."/>
            <person name="Findley K."/>
            <person name="Foster B."/>
            <person name="Gaskell J."/>
            <person name="Glotzer D."/>
            <person name="Gorecki P."/>
            <person name="Heitman J."/>
            <person name="Hesse C."/>
            <person name="Hori C."/>
            <person name="Igarashi K."/>
            <person name="Jurgens J.A."/>
            <person name="Kallen N."/>
            <person name="Kersten P."/>
            <person name="Kohler A."/>
            <person name="Kuees U."/>
            <person name="Kumar T.K.A."/>
            <person name="Kuo A."/>
            <person name="LaButti K."/>
            <person name="Larrondo L.F."/>
            <person name="Lindquist E."/>
            <person name="Ling A."/>
            <person name="Lombard V."/>
            <person name="Lucas S."/>
            <person name="Lundell T."/>
            <person name="Martin R."/>
            <person name="McLaughlin D.J."/>
            <person name="Morgenstern I."/>
            <person name="Morin E."/>
            <person name="Murat C."/>
            <person name="Nagy L.G."/>
            <person name="Nolan M."/>
            <person name="Ohm R.A."/>
            <person name="Patyshakuliyeva A."/>
            <person name="Rokas A."/>
            <person name="Ruiz-Duenas F.J."/>
            <person name="Sabat G."/>
            <person name="Salamov A."/>
            <person name="Samejima M."/>
            <person name="Schmutz J."/>
            <person name="Slot J.C."/>
            <person name="St John F."/>
            <person name="Stenlid J."/>
            <person name="Sun H."/>
            <person name="Sun S."/>
            <person name="Syed K."/>
            <person name="Tsang A."/>
            <person name="Wiebenga A."/>
            <person name="Young D."/>
            <person name="Pisabarro A."/>
            <person name="Eastwood D.C."/>
            <person name="Martin F."/>
            <person name="Cullen D."/>
            <person name="Grigoriev I.V."/>
            <person name="Hibbett D.S."/>
        </authorList>
    </citation>
    <scope>NUCLEOTIDE SEQUENCE [LARGE SCALE GENOMIC DNA]</scope>
    <source>
        <strain evidence="3">RWD-64-598 SS2</strain>
    </source>
</reference>
<feature type="compositionally biased region" description="Basic and acidic residues" evidence="1">
    <location>
        <begin position="71"/>
        <end position="83"/>
    </location>
</feature>
<dbReference type="GeneID" id="19201733"/>
<feature type="compositionally biased region" description="Polar residues" evidence="1">
    <location>
        <begin position="727"/>
        <end position="740"/>
    </location>
</feature>
<gene>
    <name evidence="2" type="ORF">CONPUDRAFT_142360</name>
</gene>
<accession>A0A5M3MYV9</accession>
<feature type="region of interest" description="Disordered" evidence="1">
    <location>
        <begin position="207"/>
        <end position="248"/>
    </location>
</feature>
<keyword evidence="3" id="KW-1185">Reference proteome</keyword>
<proteinExistence type="predicted"/>
<dbReference type="KEGG" id="cput:CONPUDRAFT_142360"/>
<feature type="compositionally biased region" description="Basic and acidic residues" evidence="1">
    <location>
        <begin position="236"/>
        <end position="245"/>
    </location>
</feature>
<dbReference type="EMBL" id="JH711575">
    <property type="protein sequence ID" value="EIW83781.1"/>
    <property type="molecule type" value="Genomic_DNA"/>
</dbReference>
<feature type="region of interest" description="Disordered" evidence="1">
    <location>
        <begin position="686"/>
        <end position="710"/>
    </location>
</feature>
<feature type="region of interest" description="Disordered" evidence="1">
    <location>
        <begin position="727"/>
        <end position="757"/>
    </location>
</feature>
<name>A0A5M3MYV9_CONPW</name>
<evidence type="ECO:0000256" key="1">
    <source>
        <dbReference type="SAM" id="MobiDB-lite"/>
    </source>
</evidence>